<name>A0ABU8M744_9PSEU</name>
<reference evidence="2 3" key="1">
    <citation type="submission" date="2024-03" db="EMBL/GenBank/DDBJ databases">
        <title>Actinomycetospora sp. OC33-EN07, a novel actinomycete isolated from wild orchid (Aerides multiflora).</title>
        <authorList>
            <person name="Suriyachadkun C."/>
        </authorList>
    </citation>
    <scope>NUCLEOTIDE SEQUENCE [LARGE SCALE GENOMIC DNA]</scope>
    <source>
        <strain evidence="2 3">OC33-EN07</strain>
    </source>
</reference>
<gene>
    <name evidence="2" type="ORF">WCD58_16970</name>
</gene>
<dbReference type="Pfam" id="PF12079">
    <property type="entry name" value="DUF3558"/>
    <property type="match status" value="1"/>
</dbReference>
<organism evidence="2 3">
    <name type="scientific">Actinomycetospora flava</name>
    <dbReference type="NCBI Taxonomy" id="3129232"/>
    <lineage>
        <taxon>Bacteria</taxon>
        <taxon>Bacillati</taxon>
        <taxon>Actinomycetota</taxon>
        <taxon>Actinomycetes</taxon>
        <taxon>Pseudonocardiales</taxon>
        <taxon>Pseudonocardiaceae</taxon>
        <taxon>Actinomycetospora</taxon>
    </lineage>
</organism>
<feature type="compositionally biased region" description="Polar residues" evidence="1">
    <location>
        <begin position="1"/>
        <end position="10"/>
    </location>
</feature>
<dbReference type="EMBL" id="JBBEGM010000006">
    <property type="protein sequence ID" value="MEJ2862866.1"/>
    <property type="molecule type" value="Genomic_DNA"/>
</dbReference>
<protein>
    <submittedName>
        <fullName evidence="2">DUF3558 domain-containing protein</fullName>
    </submittedName>
</protein>
<comment type="caution">
    <text evidence="2">The sequence shown here is derived from an EMBL/GenBank/DDBJ whole genome shotgun (WGS) entry which is preliminary data.</text>
</comment>
<accession>A0ABU8M744</accession>
<proteinExistence type="predicted"/>
<evidence type="ECO:0000313" key="2">
    <source>
        <dbReference type="EMBL" id="MEJ2862866.1"/>
    </source>
</evidence>
<evidence type="ECO:0000256" key="1">
    <source>
        <dbReference type="SAM" id="MobiDB-lite"/>
    </source>
</evidence>
<dbReference type="InterPro" id="IPR024520">
    <property type="entry name" value="DUF3558"/>
</dbReference>
<keyword evidence="3" id="KW-1185">Reference proteome</keyword>
<feature type="region of interest" description="Disordered" evidence="1">
    <location>
        <begin position="1"/>
        <end position="31"/>
    </location>
</feature>
<dbReference type="RefSeq" id="WP_337704267.1">
    <property type="nucleotide sequence ID" value="NZ_JBBEGM010000006.1"/>
</dbReference>
<evidence type="ECO:0000313" key="3">
    <source>
        <dbReference type="Proteomes" id="UP001369736"/>
    </source>
</evidence>
<dbReference type="Proteomes" id="UP001369736">
    <property type="component" value="Unassembled WGS sequence"/>
</dbReference>
<sequence length="178" mass="18669">MIGACSTSGPTDPAPEVSGQPAAPDRFGAPLPSRSLEVQTRAQQPCGALTESQLRALQLEPRGRIDQLTVGTACVWEGPGFSHEVSVALYPNRDLLVDTYRSRAMYQYFEPIVIAGLPATAQQTTRGALSCTVTTGAGIGQAVDVSVTEFGAEPSPPCDTAVRATEAVLANLPEQAQK</sequence>